<proteinExistence type="predicted"/>
<keyword evidence="2" id="KW-1185">Reference proteome</keyword>
<evidence type="ECO:0000313" key="1">
    <source>
        <dbReference type="EMBL" id="KAJ8399789.1"/>
    </source>
</evidence>
<dbReference type="InterPro" id="IPR012674">
    <property type="entry name" value="Calycin"/>
</dbReference>
<dbReference type="AlphaFoldDB" id="A0AAD7SBY1"/>
<accession>A0AAD7SBY1</accession>
<comment type="caution">
    <text evidence="1">The sequence shown here is derived from an EMBL/GenBank/DDBJ whole genome shotgun (WGS) entry which is preliminary data.</text>
</comment>
<dbReference type="EMBL" id="JAINUG010000081">
    <property type="protein sequence ID" value="KAJ8399789.1"/>
    <property type="molecule type" value="Genomic_DNA"/>
</dbReference>
<gene>
    <name evidence="1" type="ORF">AAFF_G00408940</name>
</gene>
<dbReference type="Proteomes" id="UP001221898">
    <property type="component" value="Unassembled WGS sequence"/>
</dbReference>
<name>A0AAD7SBY1_9TELE</name>
<protein>
    <submittedName>
        <fullName evidence="1">Uncharacterized protein</fullName>
    </submittedName>
</protein>
<reference evidence="1" key="1">
    <citation type="journal article" date="2023" name="Science">
        <title>Genome structures resolve the early diversification of teleost fishes.</title>
        <authorList>
            <person name="Parey E."/>
            <person name="Louis A."/>
            <person name="Montfort J."/>
            <person name="Bouchez O."/>
            <person name="Roques C."/>
            <person name="Iampietro C."/>
            <person name="Lluch J."/>
            <person name="Castinel A."/>
            <person name="Donnadieu C."/>
            <person name="Desvignes T."/>
            <person name="Floi Bucao C."/>
            <person name="Jouanno E."/>
            <person name="Wen M."/>
            <person name="Mejri S."/>
            <person name="Dirks R."/>
            <person name="Jansen H."/>
            <person name="Henkel C."/>
            <person name="Chen W.J."/>
            <person name="Zahm M."/>
            <person name="Cabau C."/>
            <person name="Klopp C."/>
            <person name="Thompson A.W."/>
            <person name="Robinson-Rechavi M."/>
            <person name="Braasch I."/>
            <person name="Lecointre G."/>
            <person name="Bobe J."/>
            <person name="Postlethwait J.H."/>
            <person name="Berthelot C."/>
            <person name="Roest Crollius H."/>
            <person name="Guiguen Y."/>
        </authorList>
    </citation>
    <scope>NUCLEOTIDE SEQUENCE</scope>
    <source>
        <strain evidence="1">NC1722</strain>
    </source>
</reference>
<dbReference type="Gene3D" id="2.40.128.20">
    <property type="match status" value="1"/>
</dbReference>
<sequence>MDSILRSHKCEDLIRPLVLEILSPISGKWIITEANVDSRQIDTILKSANSSWAEIVPSHQNDTGVFNQGDMM</sequence>
<organism evidence="1 2">
    <name type="scientific">Aldrovandia affinis</name>
    <dbReference type="NCBI Taxonomy" id="143900"/>
    <lineage>
        <taxon>Eukaryota</taxon>
        <taxon>Metazoa</taxon>
        <taxon>Chordata</taxon>
        <taxon>Craniata</taxon>
        <taxon>Vertebrata</taxon>
        <taxon>Euteleostomi</taxon>
        <taxon>Actinopterygii</taxon>
        <taxon>Neopterygii</taxon>
        <taxon>Teleostei</taxon>
        <taxon>Notacanthiformes</taxon>
        <taxon>Halosauridae</taxon>
        <taxon>Aldrovandia</taxon>
    </lineage>
</organism>
<evidence type="ECO:0000313" key="2">
    <source>
        <dbReference type="Proteomes" id="UP001221898"/>
    </source>
</evidence>